<organism evidence="1 2">
    <name type="scientific">Romanomermis culicivorax</name>
    <name type="common">Nematode worm</name>
    <dbReference type="NCBI Taxonomy" id="13658"/>
    <lineage>
        <taxon>Eukaryota</taxon>
        <taxon>Metazoa</taxon>
        <taxon>Ecdysozoa</taxon>
        <taxon>Nematoda</taxon>
        <taxon>Enoplea</taxon>
        <taxon>Dorylaimia</taxon>
        <taxon>Mermithida</taxon>
        <taxon>Mermithoidea</taxon>
        <taxon>Mermithidae</taxon>
        <taxon>Romanomermis</taxon>
    </lineage>
</organism>
<reference evidence="2" key="1">
    <citation type="submission" date="2022-11" db="UniProtKB">
        <authorList>
            <consortium name="WormBaseParasite"/>
        </authorList>
    </citation>
    <scope>IDENTIFICATION</scope>
</reference>
<evidence type="ECO:0000313" key="1">
    <source>
        <dbReference type="Proteomes" id="UP000887565"/>
    </source>
</evidence>
<dbReference type="Proteomes" id="UP000887565">
    <property type="component" value="Unplaced"/>
</dbReference>
<evidence type="ECO:0000313" key="2">
    <source>
        <dbReference type="WBParaSite" id="nRc.2.0.1.t20278-RA"/>
    </source>
</evidence>
<sequence>MAESRLMLKNVVAESRPTRISLIIISLQRASGQFKNCRYEYSNYYKCLNDVNEDFNNIKTLNTGQWTQMENDVKQCYQIFQCQNPWFIDGVRNVRRSCFNTQRNRMRNDLQTCMRNYYDKNFDLQQEATENSVYKVESNPNQTISQEPK</sequence>
<name>A0A915J337_ROMCU</name>
<protein>
    <submittedName>
        <fullName evidence="2">Uncharacterized protein</fullName>
    </submittedName>
</protein>
<keyword evidence="1" id="KW-1185">Reference proteome</keyword>
<dbReference type="WBParaSite" id="nRc.2.0.1.t20278-RA">
    <property type="protein sequence ID" value="nRc.2.0.1.t20278-RA"/>
    <property type="gene ID" value="nRc.2.0.1.g20278"/>
</dbReference>
<proteinExistence type="predicted"/>
<dbReference type="AlphaFoldDB" id="A0A915J337"/>
<accession>A0A915J337</accession>